<dbReference type="Pfam" id="PF03062">
    <property type="entry name" value="MBOAT"/>
    <property type="match status" value="1"/>
</dbReference>
<dbReference type="GO" id="GO:0016020">
    <property type="term" value="C:membrane"/>
    <property type="evidence" value="ECO:0007669"/>
    <property type="project" value="UniProtKB-SubCell"/>
</dbReference>
<evidence type="ECO:0000313" key="7">
    <source>
        <dbReference type="Proteomes" id="UP001190700"/>
    </source>
</evidence>
<dbReference type="PANTHER" id="PTHR13285:SF18">
    <property type="entry name" value="PROTEIN-CYSTEINE N-PALMITOYLTRANSFERASE RASP"/>
    <property type="match status" value="1"/>
</dbReference>
<dbReference type="EMBL" id="LGRX02021638">
    <property type="protein sequence ID" value="KAK3256457.1"/>
    <property type="molecule type" value="Genomic_DNA"/>
</dbReference>
<dbReference type="InterPro" id="IPR004299">
    <property type="entry name" value="MBOAT_fam"/>
</dbReference>
<evidence type="ECO:0000256" key="4">
    <source>
        <dbReference type="ARBA" id="ARBA00023136"/>
    </source>
</evidence>
<dbReference type="PANTHER" id="PTHR13285">
    <property type="entry name" value="ACYLTRANSFERASE"/>
    <property type="match status" value="1"/>
</dbReference>
<keyword evidence="3 5" id="KW-1133">Transmembrane helix</keyword>
<evidence type="ECO:0000256" key="3">
    <source>
        <dbReference type="ARBA" id="ARBA00022989"/>
    </source>
</evidence>
<dbReference type="GO" id="GO:0005783">
    <property type="term" value="C:endoplasmic reticulum"/>
    <property type="evidence" value="ECO:0007669"/>
    <property type="project" value="TreeGrafter"/>
</dbReference>
<comment type="caution">
    <text evidence="6">The sequence shown here is derived from an EMBL/GenBank/DDBJ whole genome shotgun (WGS) entry which is preliminary data.</text>
</comment>
<feature type="transmembrane region" description="Helical" evidence="5">
    <location>
        <begin position="179"/>
        <end position="199"/>
    </location>
</feature>
<feature type="transmembrane region" description="Helical" evidence="5">
    <location>
        <begin position="92"/>
        <end position="115"/>
    </location>
</feature>
<reference evidence="6 7" key="1">
    <citation type="journal article" date="2015" name="Genome Biol. Evol.">
        <title>Comparative Genomics of a Bacterivorous Green Alga Reveals Evolutionary Causalities and Consequences of Phago-Mixotrophic Mode of Nutrition.</title>
        <authorList>
            <person name="Burns J.A."/>
            <person name="Paasch A."/>
            <person name="Narechania A."/>
            <person name="Kim E."/>
        </authorList>
    </citation>
    <scope>NUCLEOTIDE SEQUENCE [LARGE SCALE GENOMIC DNA]</scope>
    <source>
        <strain evidence="6 7">PLY_AMNH</strain>
    </source>
</reference>
<keyword evidence="7" id="KW-1185">Reference proteome</keyword>
<keyword evidence="4 5" id="KW-0472">Membrane</keyword>
<feature type="transmembrane region" description="Helical" evidence="5">
    <location>
        <begin position="135"/>
        <end position="158"/>
    </location>
</feature>
<evidence type="ECO:0000256" key="1">
    <source>
        <dbReference type="ARBA" id="ARBA00004141"/>
    </source>
</evidence>
<evidence type="ECO:0000256" key="5">
    <source>
        <dbReference type="SAM" id="Phobius"/>
    </source>
</evidence>
<name>A0AAE0KPZ9_9CHLO</name>
<sequence length="326" mass="37320">AFSIWSFNCIAFLVVRSYDGFEFNDISVGLRFLDSHRGVFRWHICYNMVVLKMISFGMDLHWRRTGQRTSAGSSAPMLSYKQRSEDSSPDDAFSWLMYFCYLFYPPLYLAGPTISFNAFVSYRATPQNTYTWRGIALYGLRLAGSCLAIEILTHTVYANAIAKSGRWKAAGLSSAEVGIAGWLVLNFMWLKFLIIWRFFRLWALIDGVEPPENMQRCVNNNYDIEGFWKNWHVSYNRWLVRYLYIPLGGARRRLLNMWPTFIFVAMWHDLDPKLLGWAVICCTFAIPALMKAACGGGPALPQPSVESRSLHAPCTRASTLDARDGQ</sequence>
<keyword evidence="2 5" id="KW-0812">Transmembrane</keyword>
<dbReference type="Proteomes" id="UP001190700">
    <property type="component" value="Unassembled WGS sequence"/>
</dbReference>
<accession>A0AAE0KPZ9</accession>
<evidence type="ECO:0000313" key="6">
    <source>
        <dbReference type="EMBL" id="KAK3256457.1"/>
    </source>
</evidence>
<organism evidence="6 7">
    <name type="scientific">Cymbomonas tetramitiformis</name>
    <dbReference type="NCBI Taxonomy" id="36881"/>
    <lineage>
        <taxon>Eukaryota</taxon>
        <taxon>Viridiplantae</taxon>
        <taxon>Chlorophyta</taxon>
        <taxon>Pyramimonadophyceae</taxon>
        <taxon>Pyramimonadales</taxon>
        <taxon>Pyramimonadaceae</taxon>
        <taxon>Cymbomonas</taxon>
    </lineage>
</organism>
<dbReference type="GO" id="GO:0016746">
    <property type="term" value="F:acyltransferase activity"/>
    <property type="evidence" value="ECO:0007669"/>
    <property type="project" value="TreeGrafter"/>
</dbReference>
<dbReference type="AlphaFoldDB" id="A0AAE0KPZ9"/>
<dbReference type="GO" id="GO:0019432">
    <property type="term" value="P:triglyceride biosynthetic process"/>
    <property type="evidence" value="ECO:0007669"/>
    <property type="project" value="UniProtKB-ARBA"/>
</dbReference>
<gene>
    <name evidence="6" type="ORF">CYMTET_34408</name>
</gene>
<comment type="subcellular location">
    <subcellularLocation>
        <location evidence="1">Membrane</location>
        <topology evidence="1">Multi-pass membrane protein</topology>
    </subcellularLocation>
</comment>
<feature type="non-terminal residue" evidence="6">
    <location>
        <position position="1"/>
    </location>
</feature>
<proteinExistence type="predicted"/>
<protein>
    <submittedName>
        <fullName evidence="6">Uncharacterized protein</fullName>
    </submittedName>
</protein>
<dbReference type="InterPro" id="IPR051085">
    <property type="entry name" value="MB_O-acyltransferase"/>
</dbReference>
<evidence type="ECO:0000256" key="2">
    <source>
        <dbReference type="ARBA" id="ARBA00022692"/>
    </source>
</evidence>